<dbReference type="InterPro" id="IPR050884">
    <property type="entry name" value="CNP_phosphodiesterase-III"/>
</dbReference>
<dbReference type="Proteomes" id="UP001501166">
    <property type="component" value="Unassembled WGS sequence"/>
</dbReference>
<dbReference type="PANTHER" id="PTHR42988">
    <property type="entry name" value="PHOSPHOHYDROLASE"/>
    <property type="match status" value="1"/>
</dbReference>
<dbReference type="Gene3D" id="3.60.21.10">
    <property type="match status" value="1"/>
</dbReference>
<comment type="caution">
    <text evidence="7">The sequence shown here is derived from an EMBL/GenBank/DDBJ whole genome shotgun (WGS) entry which is preliminary data.</text>
</comment>
<dbReference type="EMBL" id="BAAACW010000167">
    <property type="protein sequence ID" value="GAA0372110.1"/>
    <property type="molecule type" value="Genomic_DNA"/>
</dbReference>
<evidence type="ECO:0000256" key="2">
    <source>
        <dbReference type="ARBA" id="ARBA00022801"/>
    </source>
</evidence>
<dbReference type="InterPro" id="IPR040869">
    <property type="entry name" value="CNP_C"/>
</dbReference>
<dbReference type="SUPFAM" id="SSF56300">
    <property type="entry name" value="Metallo-dependent phosphatases"/>
    <property type="match status" value="1"/>
</dbReference>
<evidence type="ECO:0000313" key="7">
    <source>
        <dbReference type="EMBL" id="GAA0372110.1"/>
    </source>
</evidence>
<name>A0ABP3HJE3_9LACT</name>
<protein>
    <recommendedName>
        <fullName evidence="9">Calcineurin-like phosphoesterase domain-containing protein</fullName>
    </recommendedName>
</protein>
<keyword evidence="8" id="KW-1185">Reference proteome</keyword>
<keyword evidence="3" id="KW-0408">Iron</keyword>
<dbReference type="InterPro" id="IPR029052">
    <property type="entry name" value="Metallo-depent_PP-like"/>
</dbReference>
<evidence type="ECO:0008006" key="9">
    <source>
        <dbReference type="Google" id="ProtNLM"/>
    </source>
</evidence>
<evidence type="ECO:0000259" key="6">
    <source>
        <dbReference type="Pfam" id="PF17839"/>
    </source>
</evidence>
<feature type="domain" description="Calcineurin-like phosphoesterase" evidence="5">
    <location>
        <begin position="5"/>
        <end position="170"/>
    </location>
</feature>
<proteinExistence type="inferred from homology"/>
<gene>
    <name evidence="7" type="ORF">GCM10008932_24220</name>
</gene>
<feature type="domain" description="Cyclic nucleotide phosphodiesterase C-terminal" evidence="6">
    <location>
        <begin position="220"/>
        <end position="303"/>
    </location>
</feature>
<organism evidence="7 8">
    <name type="scientific">Alkalibacterium iburiense</name>
    <dbReference type="NCBI Taxonomy" id="290589"/>
    <lineage>
        <taxon>Bacteria</taxon>
        <taxon>Bacillati</taxon>
        <taxon>Bacillota</taxon>
        <taxon>Bacilli</taxon>
        <taxon>Lactobacillales</taxon>
        <taxon>Carnobacteriaceae</taxon>
        <taxon>Alkalibacterium</taxon>
    </lineage>
</organism>
<dbReference type="PANTHER" id="PTHR42988:SF2">
    <property type="entry name" value="CYCLIC NUCLEOTIDE PHOSPHODIESTERASE CBUA0032-RELATED"/>
    <property type="match status" value="1"/>
</dbReference>
<sequence>MAGKLNRLVENGIQVKVIPGNHDINVYSARGFTNDATYRVDSISEEEFEDIYWNHGYSTSVSRDSESLSYVSKLSESTWLVMLDSNKYREHNQHRKSIPSGVIQKETLEWLEFVLEESVKHQANPIVVAHHNFLNHHHRMSTGFTLDNNREVVDLLNKYNVTLSFSGHIHLQHIAEEESFYDIASGSLSVYPNYFGKLSIDSKDRQLTYETKRIKGSPGFREDSEAFFDEVSRRKVLSRLKQADLDTGVLNPLADTFVLFNNAYFAGTVQEDYREITDSEGFDYWEKLTELRYHDYIMNGLEEERIESDFLQISY</sequence>
<dbReference type="Pfam" id="PF00149">
    <property type="entry name" value="Metallophos"/>
    <property type="match status" value="1"/>
</dbReference>
<keyword evidence="1" id="KW-0479">Metal-binding</keyword>
<accession>A0ABP3HJE3</accession>
<dbReference type="RefSeq" id="WP_343757006.1">
    <property type="nucleotide sequence ID" value="NZ_BAAACW010000167.1"/>
</dbReference>
<dbReference type="Pfam" id="PF17839">
    <property type="entry name" value="CNP_C_terminal"/>
    <property type="match status" value="1"/>
</dbReference>
<reference evidence="8" key="1">
    <citation type="journal article" date="2019" name="Int. J. Syst. Evol. Microbiol.">
        <title>The Global Catalogue of Microorganisms (GCM) 10K type strain sequencing project: providing services to taxonomists for standard genome sequencing and annotation.</title>
        <authorList>
            <consortium name="The Broad Institute Genomics Platform"/>
            <consortium name="The Broad Institute Genome Sequencing Center for Infectious Disease"/>
            <person name="Wu L."/>
            <person name="Ma J."/>
        </authorList>
    </citation>
    <scope>NUCLEOTIDE SEQUENCE [LARGE SCALE GENOMIC DNA]</scope>
    <source>
        <strain evidence="8">JCM 12662</strain>
    </source>
</reference>
<dbReference type="InterPro" id="IPR004843">
    <property type="entry name" value="Calcineurin-like_PHP"/>
</dbReference>
<evidence type="ECO:0000256" key="4">
    <source>
        <dbReference type="ARBA" id="ARBA00025742"/>
    </source>
</evidence>
<comment type="similarity">
    <text evidence="4">Belongs to the cyclic nucleotide phosphodiesterase class-III family.</text>
</comment>
<evidence type="ECO:0000259" key="5">
    <source>
        <dbReference type="Pfam" id="PF00149"/>
    </source>
</evidence>
<evidence type="ECO:0000313" key="8">
    <source>
        <dbReference type="Proteomes" id="UP001501166"/>
    </source>
</evidence>
<evidence type="ECO:0000256" key="3">
    <source>
        <dbReference type="ARBA" id="ARBA00023004"/>
    </source>
</evidence>
<evidence type="ECO:0000256" key="1">
    <source>
        <dbReference type="ARBA" id="ARBA00022723"/>
    </source>
</evidence>
<keyword evidence="2" id="KW-0378">Hydrolase</keyword>